<dbReference type="Pfam" id="PF13778">
    <property type="entry name" value="DUF4174"/>
    <property type="match status" value="1"/>
</dbReference>
<dbReference type="Proteomes" id="UP001596043">
    <property type="component" value="Unassembled WGS sequence"/>
</dbReference>
<proteinExistence type="predicted"/>
<dbReference type="RefSeq" id="WP_379976698.1">
    <property type="nucleotide sequence ID" value="NZ_JBHSFV010000001.1"/>
</dbReference>
<dbReference type="EMBL" id="JBHSFV010000001">
    <property type="protein sequence ID" value="MFC4632498.1"/>
    <property type="molecule type" value="Genomic_DNA"/>
</dbReference>
<protein>
    <submittedName>
        <fullName evidence="3">DUF4174 domain-containing protein</fullName>
    </submittedName>
</protein>
<sequence>MTTHGQDLEKHQWENRILIVKIVDTESKKYKAQLEEFKNLAEEFIDRKLILYTINNNHYTVTNYKNSALNDTGNVSEKLAQSMLNDTEVFEVLLIGLDGHVKLQQTEILTKEALFKRIDSMPMRKNERKN</sequence>
<organism evidence="3 4">
    <name type="scientific">Dokdonia ponticola</name>
    <dbReference type="NCBI Taxonomy" id="2041041"/>
    <lineage>
        <taxon>Bacteria</taxon>
        <taxon>Pseudomonadati</taxon>
        <taxon>Bacteroidota</taxon>
        <taxon>Flavobacteriia</taxon>
        <taxon>Flavobacteriales</taxon>
        <taxon>Flavobacteriaceae</taxon>
        <taxon>Dokdonia</taxon>
    </lineage>
</organism>
<accession>A0ABV9HQP0</accession>
<evidence type="ECO:0000256" key="1">
    <source>
        <dbReference type="ARBA" id="ARBA00022729"/>
    </source>
</evidence>
<comment type="caution">
    <text evidence="3">The sequence shown here is derived from an EMBL/GenBank/DDBJ whole genome shotgun (WGS) entry which is preliminary data.</text>
</comment>
<dbReference type="InterPro" id="IPR025232">
    <property type="entry name" value="DUF4174"/>
</dbReference>
<feature type="domain" description="DUF4174" evidence="2">
    <location>
        <begin position="8"/>
        <end position="127"/>
    </location>
</feature>
<keyword evidence="4" id="KW-1185">Reference proteome</keyword>
<gene>
    <name evidence="3" type="ORF">ACFO3O_01160</name>
</gene>
<evidence type="ECO:0000259" key="2">
    <source>
        <dbReference type="Pfam" id="PF13778"/>
    </source>
</evidence>
<name>A0ABV9HQP0_9FLAO</name>
<keyword evidence="1" id="KW-0732">Signal</keyword>
<evidence type="ECO:0000313" key="4">
    <source>
        <dbReference type="Proteomes" id="UP001596043"/>
    </source>
</evidence>
<reference evidence="4" key="1">
    <citation type="journal article" date="2019" name="Int. J. Syst. Evol. Microbiol.">
        <title>The Global Catalogue of Microorganisms (GCM) 10K type strain sequencing project: providing services to taxonomists for standard genome sequencing and annotation.</title>
        <authorList>
            <consortium name="The Broad Institute Genomics Platform"/>
            <consortium name="The Broad Institute Genome Sequencing Center for Infectious Disease"/>
            <person name="Wu L."/>
            <person name="Ma J."/>
        </authorList>
    </citation>
    <scope>NUCLEOTIDE SEQUENCE [LARGE SCALE GENOMIC DNA]</scope>
    <source>
        <strain evidence="4">YJ-61-S</strain>
    </source>
</reference>
<evidence type="ECO:0000313" key="3">
    <source>
        <dbReference type="EMBL" id="MFC4632498.1"/>
    </source>
</evidence>